<keyword evidence="3" id="KW-1185">Reference proteome</keyword>
<dbReference type="InterPro" id="IPR016187">
    <property type="entry name" value="CTDL_fold"/>
</dbReference>
<dbReference type="Proteomes" id="UP000324222">
    <property type="component" value="Unassembled WGS sequence"/>
</dbReference>
<dbReference type="AlphaFoldDB" id="A0A5B7F215"/>
<dbReference type="InterPro" id="IPR016186">
    <property type="entry name" value="C-type_lectin-like/link_sf"/>
</dbReference>
<dbReference type="SMART" id="SM00034">
    <property type="entry name" value="CLECT"/>
    <property type="match status" value="1"/>
</dbReference>
<dbReference type="EMBL" id="VSRR010004393">
    <property type="protein sequence ID" value="MPC39537.1"/>
    <property type="molecule type" value="Genomic_DNA"/>
</dbReference>
<protein>
    <recommendedName>
        <fullName evidence="1">C-type lectin domain-containing protein</fullName>
    </recommendedName>
</protein>
<comment type="caution">
    <text evidence="2">The sequence shown here is derived from an EMBL/GenBank/DDBJ whole genome shotgun (WGS) entry which is preliminary data.</text>
</comment>
<dbReference type="SUPFAM" id="SSF56436">
    <property type="entry name" value="C-type lectin-like"/>
    <property type="match status" value="1"/>
</dbReference>
<evidence type="ECO:0000313" key="2">
    <source>
        <dbReference type="EMBL" id="MPC39537.1"/>
    </source>
</evidence>
<accession>A0A5B7F215</accession>
<reference evidence="2 3" key="1">
    <citation type="submission" date="2019-05" db="EMBL/GenBank/DDBJ databases">
        <title>Another draft genome of Portunus trituberculatus and its Hox gene families provides insights of decapod evolution.</title>
        <authorList>
            <person name="Jeong J.-H."/>
            <person name="Song I."/>
            <person name="Kim S."/>
            <person name="Choi T."/>
            <person name="Kim D."/>
            <person name="Ryu S."/>
            <person name="Kim W."/>
        </authorList>
    </citation>
    <scope>NUCLEOTIDE SEQUENCE [LARGE SCALE GENOMIC DNA]</scope>
    <source>
        <tissue evidence="2">Muscle</tissue>
    </source>
</reference>
<dbReference type="InterPro" id="IPR001304">
    <property type="entry name" value="C-type_lectin-like"/>
</dbReference>
<name>A0A5B7F215_PORTR</name>
<feature type="domain" description="C-type lectin" evidence="1">
    <location>
        <begin position="60"/>
        <end position="181"/>
    </location>
</feature>
<dbReference type="Gene3D" id="3.10.100.10">
    <property type="entry name" value="Mannose-Binding Protein A, subunit A"/>
    <property type="match status" value="1"/>
</dbReference>
<dbReference type="PROSITE" id="PS50041">
    <property type="entry name" value="C_TYPE_LECTIN_2"/>
    <property type="match status" value="1"/>
</dbReference>
<proteinExistence type="predicted"/>
<evidence type="ECO:0000259" key="1">
    <source>
        <dbReference type="PROSITE" id="PS50041"/>
    </source>
</evidence>
<evidence type="ECO:0000313" key="3">
    <source>
        <dbReference type="Proteomes" id="UP000324222"/>
    </source>
</evidence>
<gene>
    <name evidence="2" type="ORF">E2C01_033076</name>
</gene>
<sequence length="184" mass="20418">MKWAAHLAVTIDLLEPDGRDGASWLGGGVAAAVVGHLRSQAAQVAECPTNFILVDDPSTGETTCIYFLMLKSSWDVANSTCGMFGAILAKLKGDFHQSVIEKIYENQELINEAFWLGGSDEKKEGSWYWLDGEEIPLGTPHWYPCNDQPNHGTDQNYLALYTPNFYFHSLEKEAEICAICQRSP</sequence>
<dbReference type="CDD" id="cd00037">
    <property type="entry name" value="CLECT"/>
    <property type="match status" value="1"/>
</dbReference>
<organism evidence="2 3">
    <name type="scientific">Portunus trituberculatus</name>
    <name type="common">Swimming crab</name>
    <name type="synonym">Neptunus trituberculatus</name>
    <dbReference type="NCBI Taxonomy" id="210409"/>
    <lineage>
        <taxon>Eukaryota</taxon>
        <taxon>Metazoa</taxon>
        <taxon>Ecdysozoa</taxon>
        <taxon>Arthropoda</taxon>
        <taxon>Crustacea</taxon>
        <taxon>Multicrustacea</taxon>
        <taxon>Malacostraca</taxon>
        <taxon>Eumalacostraca</taxon>
        <taxon>Eucarida</taxon>
        <taxon>Decapoda</taxon>
        <taxon>Pleocyemata</taxon>
        <taxon>Brachyura</taxon>
        <taxon>Eubrachyura</taxon>
        <taxon>Portunoidea</taxon>
        <taxon>Portunidae</taxon>
        <taxon>Portuninae</taxon>
        <taxon>Portunus</taxon>
    </lineage>
</organism>
<dbReference type="Pfam" id="PF00059">
    <property type="entry name" value="Lectin_C"/>
    <property type="match status" value="1"/>
</dbReference>